<evidence type="ECO:0000256" key="1">
    <source>
        <dbReference type="ARBA" id="ARBA00023015"/>
    </source>
</evidence>
<dbReference type="RefSeq" id="WP_340337644.1">
    <property type="nucleotide sequence ID" value="NZ_JBBKZS010000011.1"/>
</dbReference>
<feature type="DNA-binding region" description="H-T-H motif" evidence="4">
    <location>
        <begin position="46"/>
        <end position="65"/>
    </location>
</feature>
<feature type="region of interest" description="Disordered" evidence="5">
    <location>
        <begin position="214"/>
        <end position="245"/>
    </location>
</feature>
<comment type="caution">
    <text evidence="7">The sequence shown here is derived from an EMBL/GenBank/DDBJ whole genome shotgun (WGS) entry which is preliminary data.</text>
</comment>
<dbReference type="Pfam" id="PF00440">
    <property type="entry name" value="TetR_N"/>
    <property type="match status" value="1"/>
</dbReference>
<keyword evidence="8" id="KW-1185">Reference proteome</keyword>
<feature type="domain" description="HTH tetR-type" evidence="6">
    <location>
        <begin position="23"/>
        <end position="83"/>
    </location>
</feature>
<dbReference type="PRINTS" id="PR00455">
    <property type="entry name" value="HTHTETR"/>
</dbReference>
<sequence length="245" mass="25839">MTRKAIPEPAPIARRNPQQARAQLKVELILEAAMRLLDKGDLQALTTNAVAEKAGVSIGTLYQYFDDKAAILDALAQKEVDELAAKALASLTGLEPAGGPGERIRRVMRAVLGAYGGRPRVHRLLLEYGLGRGRTSRLNPLYESISSLLAAGGVQGPGGKLRPMGPADAFVLTYAISGVLRAYVAREEEPAGRKDVEDALVRLALRFVGIEEEGGAARSADVPAPPVRQKKSAAGSAAGAGKAQR</sequence>
<protein>
    <submittedName>
        <fullName evidence="7">TetR/AcrR family transcriptional regulator</fullName>
    </submittedName>
</protein>
<evidence type="ECO:0000256" key="5">
    <source>
        <dbReference type="SAM" id="MobiDB-lite"/>
    </source>
</evidence>
<feature type="compositionally biased region" description="Low complexity" evidence="5">
    <location>
        <begin position="232"/>
        <end position="245"/>
    </location>
</feature>
<evidence type="ECO:0000313" key="7">
    <source>
        <dbReference type="EMBL" id="MEJ8857578.1"/>
    </source>
</evidence>
<dbReference type="PANTHER" id="PTHR30055">
    <property type="entry name" value="HTH-TYPE TRANSCRIPTIONAL REGULATOR RUTR"/>
    <property type="match status" value="1"/>
</dbReference>
<name>A0ABU8XCQ6_9BURK</name>
<evidence type="ECO:0000256" key="3">
    <source>
        <dbReference type="ARBA" id="ARBA00023163"/>
    </source>
</evidence>
<evidence type="ECO:0000256" key="2">
    <source>
        <dbReference type="ARBA" id="ARBA00023125"/>
    </source>
</evidence>
<dbReference type="SUPFAM" id="SSF46689">
    <property type="entry name" value="Homeodomain-like"/>
    <property type="match status" value="1"/>
</dbReference>
<keyword evidence="1" id="KW-0805">Transcription regulation</keyword>
<dbReference type="EMBL" id="JBBKZS010000011">
    <property type="protein sequence ID" value="MEJ8857578.1"/>
    <property type="molecule type" value="Genomic_DNA"/>
</dbReference>
<dbReference type="PANTHER" id="PTHR30055:SF234">
    <property type="entry name" value="HTH-TYPE TRANSCRIPTIONAL REGULATOR BETI"/>
    <property type="match status" value="1"/>
</dbReference>
<evidence type="ECO:0000256" key="4">
    <source>
        <dbReference type="PROSITE-ProRule" id="PRU00335"/>
    </source>
</evidence>
<dbReference type="PROSITE" id="PS50977">
    <property type="entry name" value="HTH_TETR_2"/>
    <property type="match status" value="1"/>
</dbReference>
<accession>A0ABU8XCQ6</accession>
<organism evidence="7 8">
    <name type="scientific">Variovorax robiniae</name>
    <dbReference type="NCBI Taxonomy" id="1836199"/>
    <lineage>
        <taxon>Bacteria</taxon>
        <taxon>Pseudomonadati</taxon>
        <taxon>Pseudomonadota</taxon>
        <taxon>Betaproteobacteria</taxon>
        <taxon>Burkholderiales</taxon>
        <taxon>Comamonadaceae</taxon>
        <taxon>Variovorax</taxon>
    </lineage>
</organism>
<proteinExistence type="predicted"/>
<evidence type="ECO:0000259" key="6">
    <source>
        <dbReference type="PROSITE" id="PS50977"/>
    </source>
</evidence>
<evidence type="ECO:0000313" key="8">
    <source>
        <dbReference type="Proteomes" id="UP001367030"/>
    </source>
</evidence>
<gene>
    <name evidence="7" type="ORF">WKW79_23605</name>
</gene>
<keyword evidence="2 4" id="KW-0238">DNA-binding</keyword>
<keyword evidence="3" id="KW-0804">Transcription</keyword>
<dbReference type="InterPro" id="IPR050109">
    <property type="entry name" value="HTH-type_TetR-like_transc_reg"/>
</dbReference>
<dbReference type="Proteomes" id="UP001367030">
    <property type="component" value="Unassembled WGS sequence"/>
</dbReference>
<dbReference type="InterPro" id="IPR001647">
    <property type="entry name" value="HTH_TetR"/>
</dbReference>
<dbReference type="Gene3D" id="1.10.357.10">
    <property type="entry name" value="Tetracycline Repressor, domain 2"/>
    <property type="match status" value="1"/>
</dbReference>
<reference evidence="7 8" key="1">
    <citation type="submission" date="2024-03" db="EMBL/GenBank/DDBJ databases">
        <title>Novel species of the genus Variovorax.</title>
        <authorList>
            <person name="Liu Q."/>
            <person name="Xin Y.-H."/>
        </authorList>
    </citation>
    <scope>NUCLEOTIDE SEQUENCE [LARGE SCALE GENOMIC DNA]</scope>
    <source>
        <strain evidence="7 8">KACC 18901</strain>
    </source>
</reference>
<dbReference type="InterPro" id="IPR009057">
    <property type="entry name" value="Homeodomain-like_sf"/>
</dbReference>